<dbReference type="InterPro" id="IPR011990">
    <property type="entry name" value="TPR-like_helical_dom_sf"/>
</dbReference>
<reference evidence="11" key="1">
    <citation type="journal article" date="2013" name="Genome Announc.">
        <title>Draft genome sequence of the basidiomycetous yeast-like fungus Pseudozyma hubeiensis SY62, which produces an abundant amount of the biosurfactant mannosylerythritol lipids.</title>
        <authorList>
            <person name="Konishi M."/>
            <person name="Hatada Y."/>
            <person name="Horiuchi J."/>
        </authorList>
    </citation>
    <scope>NUCLEOTIDE SEQUENCE [LARGE SCALE GENOMIC DNA]</scope>
    <source>
        <strain evidence="11">SY62</strain>
    </source>
</reference>
<keyword evidence="11" id="KW-1185">Reference proteome</keyword>
<dbReference type="PIRSF" id="PIRSF002290">
    <property type="entry name" value="Clathrin_H_chain"/>
    <property type="match status" value="1"/>
</dbReference>
<name>R9NWH5_PSEHS</name>
<evidence type="ECO:0000256" key="5">
    <source>
        <dbReference type="ARBA" id="ARBA00023329"/>
    </source>
</evidence>
<dbReference type="GO" id="GO:0005829">
    <property type="term" value="C:cytosol"/>
    <property type="evidence" value="ECO:0007669"/>
    <property type="project" value="GOC"/>
</dbReference>
<dbReference type="GO" id="GO:0006898">
    <property type="term" value="P:receptor-mediated endocytosis"/>
    <property type="evidence" value="ECO:0007669"/>
    <property type="project" value="TreeGrafter"/>
</dbReference>
<dbReference type="FunFam" id="1.25.40.10:FF:001240">
    <property type="entry name" value="Clathrin heavy chain"/>
    <property type="match status" value="1"/>
</dbReference>
<dbReference type="Gene3D" id="1.25.40.730">
    <property type="match status" value="1"/>
</dbReference>
<dbReference type="GeneID" id="24105740"/>
<dbReference type="Pfam" id="PF00637">
    <property type="entry name" value="Clathrin"/>
    <property type="match status" value="7"/>
</dbReference>
<dbReference type="InterPro" id="IPR022365">
    <property type="entry name" value="Clathrin_H-chain_propeller_rpt"/>
</dbReference>
<sequence>MADKPINFSEHVQLTNVGIAAESISFANVTLESENFVCVRESVNGQNSVVIVNLNDISDVMRRPITADSAIMNPIQKIIALKSARQLQIFNIEAKSKVKSHLMQEDVTFWKWINNTTLGIVTENAVYHWSMEGEAAPAKVFDRHVSLQGTQIINYRASQDEKWLVLVGISGNTTGAPNAFRVKGSMQLYSRDRGVSQPIEGHAAAFAELKSDTAPSPFKLFTFANRTATGAKLHVVEIDHQNGQPAFTKKAVDVFFPPEATNDFPVAMQVSKRYGIVYLVTKYGFIHLYDLESGACIYMNRISGDTIFVTAEHESTSGIIGINRKGQVLSVSVDESTVIPYILRTLNNSELAFKLASRGDLPGADDLYLQQFHSLFSTGQYGEAAKIAANSPRGILRTSQTIEQFKQVPNQPGTLSPILQYFGILLEKGSLNKFESLELARPVLSQGRKHLLEKWLKESKIECSEELGDIVRQHDMNLALSVYLRANVPNKVVACFAETGQFDKIVLYAKKVGYTPDYASLLQHIVRTNPEKGAEFASSLVGDESGPLVDIERVTDIFMSQNMIQQATSFLLDALKDNKPEQAHLQTRLLEMNLVNAPQVADAILGNEMFTHYDRPRIANLCEKAGLLQRALEHYEENADIKRVVVHTNLLQADWLVSYFGKLTVEQSLECLREMLKVNIRQNLQVVVQIATKYSDLLGPVKLIEMFESFKSFEGLYYYLGSVVNLSTDAEVHFKYIQAATRTGQIREVERICRESNYYNPEKVKNFLKEAKLSDQLPLIIVCDRFDFVHDLVLYLYQNMLINFIEVYVQRVNSSRTPQVIGGLLDVDCDEGVIKNLLQSVTGPIPVDELVEEAEKRNRLKLILPWLQSKIEAGSQDQPLYNAMAKIAIDSNNNPEAFLKDNNLYDPRVVGKYCEKRDPYLAYIAYAKGFCDDELISITNDNSMFKHQARYLVKRRQLDLWAQVLTSDNVHRRQLVEQVTSTAVPESTNPDDVSATVKAFMAADMPHELIELLEKIILEPSAFSDNRSLQNLLLLTAVRTDKGKVMNYIDRLDGYDVDEIAKIAIDHGLYEEAFRIHSKAEQHEEAMNVLVEHVVSIDRGQQYANKLNKPAIWSRLGKAQLDGLRVKDAIDSYVKAEDPSNYEEVIEIAEHAGREEELIRYLQMARKKAREPKIDTEYAYCLAKANRLGDMEEFLGMTNVADILSVGEKCFNDELYEAAKLLFTSVSNYARLATTLVYLGDYQGAVDAARKAGNTSVWKQVHAACLSKREFKLSQIAGLAIIPHAEELPGLIRSYEAEGFFDELLTLLEQALGLERAHMGVFTQTGVALAKYRPERLMEHLKLYWSRSNLPQLIKVAEQCHLWSELVYLYTKYDEMDNAALATMEHAAAAWDHDQFKAILPKVANVEIYYRALTFYLEQHPLLLNDLLTVLAKRIDHGRVVRMFKKKDNDNVPLIRSYLMSVQHHNLEGVNDAYNDLLIEEEDYETLRSSIDGYDNFDTISLAARLEKHDLLEFRRLAAHLYKKNERWNESIALSKTDKLFRDAIETAAVSGVEAVAEELLEYFVEIGNKECYAATLFACYDLVRPDVVMELSWRHGLGDFTMPYQLQSMRDQSDKLKKLEKEVRERAKKDSDKEKEEEDAPIIGPGGLGGPKLITAGVTGLGAPGGGYPNNLNGGMYMQPTGDEIDVERRHTNRTSSTQLSLTSIFTLARILSVG</sequence>
<keyword evidence="4 6" id="KW-0168">Coated pit</keyword>
<feature type="domain" description="Clathrin heavy chain linker core motif" evidence="9">
    <location>
        <begin position="335"/>
        <end position="358"/>
    </location>
</feature>
<dbReference type="GO" id="GO:0005198">
    <property type="term" value="F:structural molecule activity"/>
    <property type="evidence" value="ECO:0007669"/>
    <property type="project" value="InterPro"/>
</dbReference>
<dbReference type="FunFam" id="1.25.40.10:FF:000002">
    <property type="entry name" value="Clathrin heavy chain"/>
    <property type="match status" value="1"/>
</dbReference>
<dbReference type="Pfam" id="PF13838">
    <property type="entry name" value="Clathrin_H_link"/>
    <property type="match status" value="1"/>
</dbReference>
<feature type="repeat" description="CHCR" evidence="7">
    <location>
        <begin position="1428"/>
        <end position="1573"/>
    </location>
</feature>
<dbReference type="SUPFAM" id="SSF50989">
    <property type="entry name" value="Clathrin heavy-chain terminal domain"/>
    <property type="match status" value="1"/>
</dbReference>
<keyword evidence="5 6" id="KW-0968">Cytoplasmic vesicle</keyword>
<dbReference type="Proteomes" id="UP000014071">
    <property type="component" value="Unassembled WGS sequence"/>
</dbReference>
<dbReference type="GO" id="GO:0032051">
    <property type="term" value="F:clathrin light chain binding"/>
    <property type="evidence" value="ECO:0007669"/>
    <property type="project" value="InterPro"/>
</dbReference>
<dbReference type="InterPro" id="IPR055358">
    <property type="entry name" value="CHCR"/>
</dbReference>
<feature type="region of interest" description="Disordered" evidence="8">
    <location>
        <begin position="1625"/>
        <end position="1647"/>
    </location>
</feature>
<dbReference type="GO" id="GO:0030132">
    <property type="term" value="C:clathrin coat of coated pit"/>
    <property type="evidence" value="ECO:0007669"/>
    <property type="project" value="InterPro"/>
</dbReference>
<evidence type="ECO:0000256" key="4">
    <source>
        <dbReference type="ARBA" id="ARBA00023176"/>
    </source>
</evidence>
<evidence type="ECO:0000256" key="1">
    <source>
        <dbReference type="ARBA" id="ARBA00009535"/>
    </source>
</evidence>
<gene>
    <name evidence="10" type="ORF">PHSY_000432</name>
</gene>
<dbReference type="FunFam" id="1.25.40.10:FF:000082">
    <property type="entry name" value="Clathrin heavy chain"/>
    <property type="match status" value="1"/>
</dbReference>
<keyword evidence="2" id="KW-0677">Repeat</keyword>
<feature type="compositionally biased region" description="Basic and acidic residues" evidence="8">
    <location>
        <begin position="1625"/>
        <end position="1635"/>
    </location>
</feature>
<feature type="repeat" description="CHCR" evidence="7">
    <location>
        <begin position="691"/>
        <end position="833"/>
    </location>
</feature>
<dbReference type="GO" id="GO:0006886">
    <property type="term" value="P:intracellular protein transport"/>
    <property type="evidence" value="ECO:0007669"/>
    <property type="project" value="UniProtKB-UniRule"/>
</dbReference>
<keyword evidence="3 6" id="KW-0472">Membrane</keyword>
<evidence type="ECO:0000256" key="3">
    <source>
        <dbReference type="ARBA" id="ARBA00023136"/>
    </source>
</evidence>
<feature type="repeat" description="CHCR" evidence="7">
    <location>
        <begin position="1133"/>
        <end position="1274"/>
    </location>
</feature>
<dbReference type="InterPro" id="IPR016341">
    <property type="entry name" value="Clathrin_heavy_chain"/>
</dbReference>
<dbReference type="FunFam" id="2.130.10.110:FF:000003">
    <property type="entry name" value="Clathrin heavy chain"/>
    <property type="match status" value="1"/>
</dbReference>
<dbReference type="PANTHER" id="PTHR10292:SF1">
    <property type="entry name" value="CLATHRIN HEAVY CHAIN"/>
    <property type="match status" value="1"/>
</dbReference>
<evidence type="ECO:0000256" key="8">
    <source>
        <dbReference type="SAM" id="MobiDB-lite"/>
    </source>
</evidence>
<dbReference type="InterPro" id="IPR015348">
    <property type="entry name" value="Clathrin_H-chain_linker_core"/>
</dbReference>
<feature type="repeat" description="CHCR" evidence="7">
    <location>
        <begin position="542"/>
        <end position="688"/>
    </location>
</feature>
<dbReference type="InterPro" id="IPR000547">
    <property type="entry name" value="Clathrin_H-chain/VPS_repeat"/>
</dbReference>
<dbReference type="GO" id="GO:0071439">
    <property type="term" value="C:clathrin complex"/>
    <property type="evidence" value="ECO:0007669"/>
    <property type="project" value="InterPro"/>
</dbReference>
<dbReference type="Gene3D" id="1.25.40.10">
    <property type="entry name" value="Tetratricopeptide repeat domain"/>
    <property type="match status" value="3"/>
</dbReference>
<comment type="similarity">
    <text evidence="1 6">Belongs to the clathrin heavy chain family.</text>
</comment>
<organism evidence="10 11">
    <name type="scientific">Pseudozyma hubeiensis (strain SY62)</name>
    <name type="common">Yeast</name>
    <dbReference type="NCBI Taxonomy" id="1305764"/>
    <lineage>
        <taxon>Eukaryota</taxon>
        <taxon>Fungi</taxon>
        <taxon>Dikarya</taxon>
        <taxon>Basidiomycota</taxon>
        <taxon>Ustilaginomycotina</taxon>
        <taxon>Ustilaginomycetes</taxon>
        <taxon>Ustilaginales</taxon>
        <taxon>Ustilaginaceae</taxon>
        <taxon>Pseudozyma</taxon>
    </lineage>
</organism>
<dbReference type="Pfam" id="PF09268">
    <property type="entry name" value="Clathrin-link"/>
    <property type="match status" value="1"/>
</dbReference>
<dbReference type="Gene3D" id="2.130.10.110">
    <property type="entry name" value="Clathrin heavy-chain terminal domain"/>
    <property type="match status" value="1"/>
</dbReference>
<dbReference type="eggNOG" id="KOG0985">
    <property type="taxonomic scope" value="Eukaryota"/>
</dbReference>
<comment type="subcellular location">
    <subcellularLocation>
        <location evidence="6">Cytoplasmic vesicle membrane</location>
        <topology evidence="6">Peripheral membrane protein</topology>
        <orientation evidence="6">Cytoplasmic side</orientation>
    </subcellularLocation>
    <subcellularLocation>
        <location evidence="6">Membrane</location>
        <location evidence="6">Coated pit</location>
        <topology evidence="6">Peripheral membrane protein</topology>
        <orientation evidence="6">Cytoplasmic side</orientation>
    </subcellularLocation>
</comment>
<dbReference type="InterPro" id="IPR016025">
    <property type="entry name" value="Clathrin_H-chain_N"/>
</dbReference>
<evidence type="ECO:0000256" key="6">
    <source>
        <dbReference type="PIRNR" id="PIRNR002290"/>
    </source>
</evidence>
<dbReference type="FunFam" id="1.25.40.10:FF:000005">
    <property type="entry name" value="Clathrin heavy chain"/>
    <property type="match status" value="1"/>
</dbReference>
<evidence type="ECO:0000259" key="9">
    <source>
        <dbReference type="Pfam" id="PF09268"/>
    </source>
</evidence>
<dbReference type="GO" id="GO:0030130">
    <property type="term" value="C:clathrin coat of trans-Golgi network vesicle"/>
    <property type="evidence" value="ECO:0007669"/>
    <property type="project" value="InterPro"/>
</dbReference>
<evidence type="ECO:0000313" key="10">
    <source>
        <dbReference type="EMBL" id="GAC92874.1"/>
    </source>
</evidence>
<dbReference type="PROSITE" id="PS50236">
    <property type="entry name" value="CHCR"/>
    <property type="match status" value="7"/>
</dbReference>
<dbReference type="InterPro" id="IPR016024">
    <property type="entry name" value="ARM-type_fold"/>
</dbReference>
<comment type="function">
    <text evidence="6">Clathrin is the major protein of the polyhedral coat of coated pits and vesicles.</text>
</comment>
<accession>R9NWH5</accession>
<dbReference type="EMBL" id="DF238770">
    <property type="protein sequence ID" value="GAC92874.1"/>
    <property type="molecule type" value="Genomic_DNA"/>
</dbReference>
<dbReference type="HOGENOM" id="CLU_002136_0_0_1"/>
<evidence type="ECO:0000256" key="2">
    <source>
        <dbReference type="ARBA" id="ARBA00022737"/>
    </source>
</evidence>
<dbReference type="PANTHER" id="PTHR10292">
    <property type="entry name" value="CLATHRIN HEAVY CHAIN RELATED"/>
    <property type="match status" value="1"/>
</dbReference>
<dbReference type="SMART" id="SM00299">
    <property type="entry name" value="CLH"/>
    <property type="match status" value="7"/>
</dbReference>
<dbReference type="Pfam" id="PF01394">
    <property type="entry name" value="Clathrin_propel"/>
    <property type="match status" value="2"/>
</dbReference>
<dbReference type="GO" id="GO:0006895">
    <property type="term" value="P:Golgi to endosome transport"/>
    <property type="evidence" value="ECO:0007669"/>
    <property type="project" value="TreeGrafter"/>
</dbReference>
<dbReference type="OrthoDB" id="2113814at2759"/>
<dbReference type="SUPFAM" id="SSF48371">
    <property type="entry name" value="ARM repeat"/>
    <property type="match status" value="6"/>
</dbReference>
<feature type="repeat" description="CHCR" evidence="7">
    <location>
        <begin position="984"/>
        <end position="1129"/>
    </location>
</feature>
<evidence type="ECO:0000256" key="7">
    <source>
        <dbReference type="PROSITE-ProRule" id="PRU01006"/>
    </source>
</evidence>
<evidence type="ECO:0000313" key="11">
    <source>
        <dbReference type="Proteomes" id="UP000014071"/>
    </source>
</evidence>
<dbReference type="GO" id="GO:0030479">
    <property type="term" value="C:actin cortical patch"/>
    <property type="evidence" value="ECO:0007669"/>
    <property type="project" value="TreeGrafter"/>
</dbReference>
<dbReference type="RefSeq" id="XP_012186461.1">
    <property type="nucleotide sequence ID" value="XM_012331071.1"/>
</dbReference>
<dbReference type="STRING" id="1305764.R9NWH5"/>
<feature type="repeat" description="CHCR" evidence="7">
    <location>
        <begin position="838"/>
        <end position="977"/>
    </location>
</feature>
<protein>
    <recommendedName>
        <fullName evidence="6">Clathrin heavy chain</fullName>
    </recommendedName>
</protein>
<feature type="repeat" description="CHCR" evidence="7">
    <location>
        <begin position="1279"/>
        <end position="1425"/>
    </location>
</feature>
<proteinExistence type="inferred from homology"/>